<dbReference type="STRING" id="887929.HMP0721_2114"/>
<keyword evidence="3" id="KW-1185">Reference proteome</keyword>
<name>E6MJC9_9FIRM</name>
<comment type="caution">
    <text evidence="2">The sequence shown here is derived from an EMBL/GenBank/DDBJ whole genome shotgun (WGS) entry which is preliminary data.</text>
</comment>
<proteinExistence type="predicted"/>
<protein>
    <submittedName>
        <fullName evidence="2">Uncharacterized protein</fullName>
    </submittedName>
</protein>
<keyword evidence="1" id="KW-1133">Transmembrane helix</keyword>
<gene>
    <name evidence="2" type="ORF">HMP0721_2114</name>
</gene>
<dbReference type="AlphaFoldDB" id="E6MJC9"/>
<evidence type="ECO:0000313" key="2">
    <source>
        <dbReference type="EMBL" id="EFV00806.1"/>
    </source>
</evidence>
<dbReference type="PROSITE" id="PS51257">
    <property type="entry name" value="PROKAR_LIPOPROTEIN"/>
    <property type="match status" value="1"/>
</dbReference>
<evidence type="ECO:0000256" key="1">
    <source>
        <dbReference type="SAM" id="Phobius"/>
    </source>
</evidence>
<evidence type="ECO:0000313" key="3">
    <source>
        <dbReference type="Proteomes" id="UP000004754"/>
    </source>
</evidence>
<accession>E6MJC9</accession>
<sequence length="118" mass="12707">MIINRIDLTIKIRNWILIGTILSGCIAVLSAFITVVEIVLAILGMQHAQTPVANDYMAFGKIITQTLAAIFVVLAPVVAVMAGVAFVLSLISCLLRASSLKKHRNLPYSLTDLKNTTG</sequence>
<keyword evidence="1" id="KW-0472">Membrane</keyword>
<dbReference type="EMBL" id="AEQN01000027">
    <property type="protein sequence ID" value="EFV00806.1"/>
    <property type="molecule type" value="Genomic_DNA"/>
</dbReference>
<feature type="transmembrane region" description="Helical" evidence="1">
    <location>
        <begin position="12"/>
        <end position="42"/>
    </location>
</feature>
<feature type="transmembrane region" description="Helical" evidence="1">
    <location>
        <begin position="62"/>
        <end position="95"/>
    </location>
</feature>
<dbReference type="Proteomes" id="UP000004754">
    <property type="component" value="Unassembled WGS sequence"/>
</dbReference>
<keyword evidence="1" id="KW-0812">Transmembrane</keyword>
<organism evidence="2 3">
    <name type="scientific">Pseudoramibacter alactolyticus ATCC 23263</name>
    <dbReference type="NCBI Taxonomy" id="887929"/>
    <lineage>
        <taxon>Bacteria</taxon>
        <taxon>Bacillati</taxon>
        <taxon>Bacillota</taxon>
        <taxon>Clostridia</taxon>
        <taxon>Eubacteriales</taxon>
        <taxon>Eubacteriaceae</taxon>
        <taxon>Pseudoramibacter</taxon>
    </lineage>
</organism>
<dbReference type="HOGENOM" id="CLU_2071053_0_0_9"/>
<reference evidence="2 3" key="1">
    <citation type="submission" date="2010-12" db="EMBL/GenBank/DDBJ databases">
        <authorList>
            <person name="Muzny D."/>
            <person name="Qin X."/>
            <person name="Deng J."/>
            <person name="Jiang H."/>
            <person name="Liu Y."/>
            <person name="Qu J."/>
            <person name="Song X.-Z."/>
            <person name="Zhang L."/>
            <person name="Thornton R."/>
            <person name="Coyle M."/>
            <person name="Francisco L."/>
            <person name="Jackson L."/>
            <person name="Javaid M."/>
            <person name="Korchina V."/>
            <person name="Kovar C."/>
            <person name="Mata R."/>
            <person name="Mathew T."/>
            <person name="Ngo R."/>
            <person name="Nguyen L."/>
            <person name="Nguyen N."/>
            <person name="Okwuonu G."/>
            <person name="Ongeri F."/>
            <person name="Pham C."/>
            <person name="Simmons D."/>
            <person name="Wilczek-Boney K."/>
            <person name="Hale W."/>
            <person name="Jakkamsetti A."/>
            <person name="Pham P."/>
            <person name="Ruth R."/>
            <person name="San Lucas F."/>
            <person name="Warren J."/>
            <person name="Zhang J."/>
            <person name="Zhao Z."/>
            <person name="Zhou C."/>
            <person name="Zhu D."/>
            <person name="Lee S."/>
            <person name="Bess C."/>
            <person name="Blankenburg K."/>
            <person name="Forbes L."/>
            <person name="Fu Q."/>
            <person name="Gubbala S."/>
            <person name="Hirani K."/>
            <person name="Jayaseelan J.C."/>
            <person name="Lara F."/>
            <person name="Munidasa M."/>
            <person name="Palculict T."/>
            <person name="Patil S."/>
            <person name="Pu L.-L."/>
            <person name="Saada N."/>
            <person name="Tang L."/>
            <person name="Weissenberger G."/>
            <person name="Zhu Y."/>
            <person name="Hemphill L."/>
            <person name="Shang Y."/>
            <person name="Youmans B."/>
            <person name="Ayvaz T."/>
            <person name="Ross M."/>
            <person name="Santibanez J."/>
            <person name="Aqrawi P."/>
            <person name="Gross S."/>
            <person name="Joshi V."/>
            <person name="Fowler G."/>
            <person name="Nazareth L."/>
            <person name="Reid J."/>
            <person name="Worley K."/>
            <person name="Petrosino J."/>
            <person name="Highlander S."/>
            <person name="Gibbs R."/>
        </authorList>
    </citation>
    <scope>NUCLEOTIDE SEQUENCE [LARGE SCALE GENOMIC DNA]</scope>
    <source>
        <strain evidence="2 3">ATCC 23263</strain>
    </source>
</reference>